<dbReference type="SUPFAM" id="SSF52540">
    <property type="entry name" value="P-loop containing nucleoside triphosphate hydrolases"/>
    <property type="match status" value="1"/>
</dbReference>
<dbReference type="Pfam" id="PF00350">
    <property type="entry name" value="Dynamin_N"/>
    <property type="match status" value="1"/>
</dbReference>
<keyword evidence="1" id="KW-1133">Transmembrane helix</keyword>
<sequence length="609" mass="66161">MPERSLGELLDQLDTWVILLPVVPEPVRAGTVAARRAYERGHLVVAGAEGAGKSTLINAMLGADVAPISAYDPGTVAPVHFRYGTDPTPAYRVVHRTKGGGQATAEVDRAGFDRWLLQEHNHDNERGVLRGEVLLDHPLLRDGLQLVDLPGVHGVSPEVAAETRAHLAGTAFTAVLLTPGRTSMATLVGIVEELRESRHDVRLAAVVSNEFDPTPLRPENIENHLLLRRRAVRELLLRRLPDGALGLTADDVFVLHLPTFAAGADRSAAAPELLGQWKAFNEAVVRHVRHNGLLVTTGLCRRVVHELDAALADRAALLADVAAGRIDTADLRDRAVRARASAVARAREAARRAEQDSRAAAWRSIKLVAEREVKTVTDLLDRIESRVSGLLNLPVPEAERIEKEIRAALDSAQKAIDKALVAADREFAALLADIHRAAIRQFAAEVPVAQMPPPPGVSAAEGVSAGSYRFDTFVQGVRELFVDGTLGGFVTGLVAVAMPATWVFSLVHYGMGGNRGEMLRGIRDLRKKVRENLSTAEGGSLHKPWRTNREEIVDKFGARLDTELKRLGAETVERKPATVTALDRQREEIEAARTEIAPWSGRLSAEPDQ</sequence>
<reference evidence="3" key="1">
    <citation type="submission" date="2020-08" db="EMBL/GenBank/DDBJ databases">
        <title>Whole genome shotgun sequence of Polymorphospora rubra NBRC 101157.</title>
        <authorList>
            <person name="Komaki H."/>
            <person name="Tamura T."/>
        </authorList>
    </citation>
    <scope>NUCLEOTIDE SEQUENCE</scope>
    <source>
        <strain evidence="3">NBRC 101157</strain>
    </source>
</reference>
<keyword evidence="1" id="KW-0472">Membrane</keyword>
<evidence type="ECO:0000256" key="1">
    <source>
        <dbReference type="SAM" id="Phobius"/>
    </source>
</evidence>
<feature type="domain" description="Dynamin N-terminal" evidence="2">
    <location>
        <begin position="43"/>
        <end position="186"/>
    </location>
</feature>
<dbReference type="Gene3D" id="3.40.50.300">
    <property type="entry name" value="P-loop containing nucleotide triphosphate hydrolases"/>
    <property type="match status" value="1"/>
</dbReference>
<dbReference type="InterPro" id="IPR027417">
    <property type="entry name" value="P-loop_NTPase"/>
</dbReference>
<dbReference type="InterPro" id="IPR045063">
    <property type="entry name" value="Dynamin_N"/>
</dbReference>
<dbReference type="EMBL" id="AP023359">
    <property type="protein sequence ID" value="BCJ68693.1"/>
    <property type="molecule type" value="Genomic_DNA"/>
</dbReference>
<feature type="transmembrane region" description="Helical" evidence="1">
    <location>
        <begin position="486"/>
        <end position="510"/>
    </location>
</feature>
<dbReference type="Proteomes" id="UP000680866">
    <property type="component" value="Chromosome"/>
</dbReference>
<organism evidence="3 4">
    <name type="scientific">Polymorphospora rubra</name>
    <dbReference type="NCBI Taxonomy" id="338584"/>
    <lineage>
        <taxon>Bacteria</taxon>
        <taxon>Bacillati</taxon>
        <taxon>Actinomycetota</taxon>
        <taxon>Actinomycetes</taxon>
        <taxon>Micromonosporales</taxon>
        <taxon>Micromonosporaceae</taxon>
        <taxon>Polymorphospora</taxon>
    </lineage>
</organism>
<dbReference type="AlphaFoldDB" id="A0A810NAW8"/>
<evidence type="ECO:0000313" key="4">
    <source>
        <dbReference type="Proteomes" id="UP000680866"/>
    </source>
</evidence>
<evidence type="ECO:0000259" key="2">
    <source>
        <dbReference type="Pfam" id="PF00350"/>
    </source>
</evidence>
<keyword evidence="1" id="KW-0812">Transmembrane</keyword>
<evidence type="ECO:0000313" key="3">
    <source>
        <dbReference type="EMBL" id="BCJ68693.1"/>
    </source>
</evidence>
<name>A0A810NAW8_9ACTN</name>
<proteinExistence type="predicted"/>
<protein>
    <recommendedName>
        <fullName evidence="2">Dynamin N-terminal domain-containing protein</fullName>
    </recommendedName>
</protein>
<dbReference type="KEGG" id="pry:Prubr_57140"/>
<accession>A0A810NAW8</accession>
<dbReference type="RefSeq" id="WP_212817884.1">
    <property type="nucleotide sequence ID" value="NZ_AP023359.1"/>
</dbReference>
<gene>
    <name evidence="3" type="ORF">Prubr_57140</name>
</gene>
<keyword evidence="4" id="KW-1185">Reference proteome</keyword>